<dbReference type="SUPFAM" id="SSF50249">
    <property type="entry name" value="Nucleic acid-binding proteins"/>
    <property type="match status" value="2"/>
</dbReference>
<reference evidence="4 5" key="1">
    <citation type="submission" date="2018-07" db="EMBL/GenBank/DDBJ databases">
        <title>Diversity of Mesorhizobium strains in Brazil.</title>
        <authorList>
            <person name="Helene L.C.F."/>
            <person name="Dall'Agnol R."/>
            <person name="Delamuta J.R.M."/>
            <person name="Hungria M."/>
        </authorList>
    </citation>
    <scope>NUCLEOTIDE SEQUENCE [LARGE SCALE GENOMIC DNA]</scope>
    <source>
        <strain evidence="4 5">AC99b</strain>
    </source>
</reference>
<feature type="compositionally biased region" description="Basic residues" evidence="2">
    <location>
        <begin position="1"/>
        <end position="11"/>
    </location>
</feature>
<dbReference type="PANTHER" id="PTHR11544">
    <property type="entry name" value="COLD SHOCK DOMAIN CONTAINING PROTEINS"/>
    <property type="match status" value="1"/>
</dbReference>
<proteinExistence type="predicted"/>
<dbReference type="EMBL" id="QMBP01000029">
    <property type="protein sequence ID" value="RAZ83024.1"/>
    <property type="molecule type" value="Genomic_DNA"/>
</dbReference>
<evidence type="ECO:0000259" key="3">
    <source>
        <dbReference type="PROSITE" id="PS51857"/>
    </source>
</evidence>
<dbReference type="Proteomes" id="UP000251558">
    <property type="component" value="Unassembled WGS sequence"/>
</dbReference>
<sequence length="186" mass="20629">MSRYNKHRKPGRNRDDDASGSPDEPFVPSSFQQPSSAIAKPVDVEVKWFNERKGYGFVKIPDGTDAFLHMRVLEEIASNGVSDGTRLTVTLEETQKGRQVARVLEIVESTSSTSTNARESTGTVKWYNPRKGYGFITPARGGRDVFVHASTLARSELSGLFEGQRVLIECRPGKKCPEVQTIRIIG</sequence>
<dbReference type="PRINTS" id="PR00050">
    <property type="entry name" value="COLDSHOCK"/>
</dbReference>
<dbReference type="PROSITE" id="PS00352">
    <property type="entry name" value="CSD_1"/>
    <property type="match status" value="1"/>
</dbReference>
<dbReference type="RefSeq" id="WP_112101602.1">
    <property type="nucleotide sequence ID" value="NZ_QMBP01000029.1"/>
</dbReference>
<dbReference type="InterPro" id="IPR011129">
    <property type="entry name" value="CSD"/>
</dbReference>
<comment type="caution">
    <text evidence="4">The sequence shown here is derived from an EMBL/GenBank/DDBJ whole genome shotgun (WGS) entry which is preliminary data.</text>
</comment>
<dbReference type="InterPro" id="IPR012340">
    <property type="entry name" value="NA-bd_OB-fold"/>
</dbReference>
<comment type="subcellular location">
    <subcellularLocation>
        <location evidence="1">Cytoplasm</location>
    </subcellularLocation>
</comment>
<dbReference type="Pfam" id="PF00313">
    <property type="entry name" value="CSD"/>
    <property type="match status" value="2"/>
</dbReference>
<dbReference type="GO" id="GO:0003677">
    <property type="term" value="F:DNA binding"/>
    <property type="evidence" value="ECO:0007669"/>
    <property type="project" value="UniProtKB-KW"/>
</dbReference>
<keyword evidence="4" id="KW-0238">DNA-binding</keyword>
<evidence type="ECO:0000313" key="5">
    <source>
        <dbReference type="Proteomes" id="UP000251558"/>
    </source>
</evidence>
<dbReference type="OrthoDB" id="9791685at2"/>
<dbReference type="InterPro" id="IPR002059">
    <property type="entry name" value="CSP_DNA-bd"/>
</dbReference>
<keyword evidence="5" id="KW-1185">Reference proteome</keyword>
<feature type="region of interest" description="Disordered" evidence="2">
    <location>
        <begin position="1"/>
        <end position="35"/>
    </location>
</feature>
<dbReference type="CDD" id="cd04458">
    <property type="entry name" value="CSP_CDS"/>
    <property type="match status" value="2"/>
</dbReference>
<dbReference type="InterPro" id="IPR019844">
    <property type="entry name" value="CSD_CS"/>
</dbReference>
<dbReference type="Gene3D" id="2.40.50.140">
    <property type="entry name" value="Nucleic acid-binding proteins"/>
    <property type="match status" value="2"/>
</dbReference>
<evidence type="ECO:0000313" key="4">
    <source>
        <dbReference type="EMBL" id="RAZ83024.1"/>
    </source>
</evidence>
<name>A0A330H9J1_9HYPH</name>
<dbReference type="GO" id="GO:0005829">
    <property type="term" value="C:cytosol"/>
    <property type="evidence" value="ECO:0007669"/>
    <property type="project" value="UniProtKB-ARBA"/>
</dbReference>
<accession>A0A330H9J1</accession>
<evidence type="ECO:0000256" key="1">
    <source>
        <dbReference type="RuleBase" id="RU000408"/>
    </source>
</evidence>
<organism evidence="4 5">
    <name type="scientific">Mesorhizobium hawassense</name>
    <dbReference type="NCBI Taxonomy" id="1209954"/>
    <lineage>
        <taxon>Bacteria</taxon>
        <taxon>Pseudomonadati</taxon>
        <taxon>Pseudomonadota</taxon>
        <taxon>Alphaproteobacteria</taxon>
        <taxon>Hyphomicrobiales</taxon>
        <taxon>Phyllobacteriaceae</taxon>
        <taxon>Mesorhizobium</taxon>
    </lineage>
</organism>
<dbReference type="InterPro" id="IPR050181">
    <property type="entry name" value="Cold_shock_domain"/>
</dbReference>
<dbReference type="PROSITE" id="PS51857">
    <property type="entry name" value="CSD_2"/>
    <property type="match status" value="1"/>
</dbReference>
<gene>
    <name evidence="4" type="ORF">DPM33_33315</name>
</gene>
<evidence type="ECO:0000256" key="2">
    <source>
        <dbReference type="SAM" id="MobiDB-lite"/>
    </source>
</evidence>
<protein>
    <submittedName>
        <fullName evidence="4">DNA-binding protein</fullName>
    </submittedName>
</protein>
<feature type="domain" description="CSD" evidence="3">
    <location>
        <begin position="119"/>
        <end position="186"/>
    </location>
</feature>
<feature type="compositionally biased region" description="Low complexity" evidence="2">
    <location>
        <begin position="26"/>
        <end position="35"/>
    </location>
</feature>
<dbReference type="SMART" id="SM00357">
    <property type="entry name" value="CSP"/>
    <property type="match status" value="2"/>
</dbReference>
<dbReference type="AlphaFoldDB" id="A0A330H9J1"/>